<evidence type="ECO:0000313" key="13">
    <source>
        <dbReference type="EMBL" id="KAF7833440.1"/>
    </source>
</evidence>
<dbReference type="Pfam" id="PF00271">
    <property type="entry name" value="Helicase_C"/>
    <property type="match status" value="1"/>
</dbReference>
<dbReference type="InterPro" id="IPR036770">
    <property type="entry name" value="Ankyrin_rpt-contain_sf"/>
</dbReference>
<dbReference type="SMART" id="SM00393">
    <property type="entry name" value="R3H"/>
    <property type="match status" value="1"/>
</dbReference>
<dbReference type="GO" id="GO:0005886">
    <property type="term" value="C:plasma membrane"/>
    <property type="evidence" value="ECO:0007669"/>
    <property type="project" value="UniProtKB-SubCell"/>
</dbReference>
<dbReference type="SUPFAM" id="SSF48403">
    <property type="entry name" value="Ankyrin repeat"/>
    <property type="match status" value="1"/>
</dbReference>
<comment type="catalytic activity">
    <reaction evidence="9">
        <text>ATP + H2O = ADP + phosphate + H(+)</text>
        <dbReference type="Rhea" id="RHEA:13065"/>
        <dbReference type="ChEBI" id="CHEBI:15377"/>
        <dbReference type="ChEBI" id="CHEBI:15378"/>
        <dbReference type="ChEBI" id="CHEBI:30616"/>
        <dbReference type="ChEBI" id="CHEBI:43474"/>
        <dbReference type="ChEBI" id="CHEBI:456216"/>
        <dbReference type="EC" id="3.6.4.13"/>
    </reaction>
</comment>
<dbReference type="InterPro" id="IPR014001">
    <property type="entry name" value="Helicase_ATP-bd"/>
</dbReference>
<evidence type="ECO:0000256" key="5">
    <source>
        <dbReference type="ARBA" id="ARBA00022806"/>
    </source>
</evidence>
<dbReference type="PROSITE" id="PS51194">
    <property type="entry name" value="HELICASE_CTER"/>
    <property type="match status" value="1"/>
</dbReference>
<dbReference type="InterPro" id="IPR036867">
    <property type="entry name" value="R3H_dom_sf"/>
</dbReference>
<comment type="caution">
    <text evidence="13">The sequence shown here is derived from an EMBL/GenBank/DDBJ whole genome shotgun (WGS) entry which is preliminary data.</text>
</comment>
<proteinExistence type="predicted"/>
<dbReference type="PANTHER" id="PTHR18934:SF213">
    <property type="entry name" value="3'-5' RNA HELICASE YTHDC2"/>
    <property type="match status" value="1"/>
</dbReference>
<evidence type="ECO:0000256" key="4">
    <source>
        <dbReference type="ARBA" id="ARBA00022801"/>
    </source>
</evidence>
<feature type="domain" description="Helicase ATP-binding" evidence="11">
    <location>
        <begin position="200"/>
        <end position="326"/>
    </location>
</feature>
<sequence>MAKKGNGKQKRGQGKAQSLLRQNLKIDEPSRIQITQALQNFRASNDQVYTFEANLSKSERALVHQLSLKMGMKSKSSGKSKNRRVSVFKTKMKVDTDSGLDSLPHFSFSGEAQETLGDLFTHYPPGYGDSWEQMVGYYNYRTDKPKQIRDDTFKRPSISSADIRKKFEAYINKKNRDPHLMKINTIRSKLPIAAYEDAIISAVKSNQVVLVCGETGCGKTTQVPQFILDDMWGKGEACKIVCTQPRRISAISVSERIASERGEIIGGHIGYKDEIHERDRYSDFMMAIIRDMLPSYPHLRLILMSATVDAQRFSQYFGGCPIIVVPGFTHPVRTFYLEDVLSIVKSNKDNHLGNTKSNKDNHLNNDDHEFSVEDKLCLDEAIDLAWSNDDWDPLLELISSKGSPEIFDYQHSLTGFTPLMVFAGKGRVGDLCMLLSIGADCQLRARDERTALDIAEQENQLEAAEILKNHMGNASSNSKEGETLLDKYLARVNPEIVDVVLIEQLIRKICTESESGGILVFLPGWDEINKTRDKLLQSPFFSDSKFSIICLHSMIPSTEQKKVFLRPSPGCRKIVLSTNIAETAVTIDDIVYVIDTGRMKEKSYDPYCNVSTLQSSWVSKASAKQREGRAGRCQPGICYHLYSSVRAASLPDFQVPEIKRMPIEELCLQVTDIFWQLALQYFAEQ</sequence>
<dbReference type="Pfam" id="PF01424">
    <property type="entry name" value="R3H"/>
    <property type="match status" value="1"/>
</dbReference>
<dbReference type="CDD" id="cd18791">
    <property type="entry name" value="SF2_C_RHA"/>
    <property type="match status" value="1"/>
</dbReference>
<name>A0A834WW74_9FABA</name>
<dbReference type="AlphaFoldDB" id="A0A834WW74"/>
<comment type="subcellular location">
    <subcellularLocation>
        <location evidence="2">Cell membrane</location>
        <topology evidence="2">Peripheral membrane protein</topology>
    </subcellularLocation>
    <subcellularLocation>
        <location evidence="1">Nucleus</location>
    </subcellularLocation>
</comment>
<evidence type="ECO:0000256" key="8">
    <source>
        <dbReference type="ARBA" id="ARBA00023242"/>
    </source>
</evidence>
<dbReference type="InterPro" id="IPR001374">
    <property type="entry name" value="R3H_dom"/>
</dbReference>
<keyword evidence="8" id="KW-0539">Nucleus</keyword>
<evidence type="ECO:0000256" key="9">
    <source>
        <dbReference type="ARBA" id="ARBA00047984"/>
    </source>
</evidence>
<organism evidence="13 14">
    <name type="scientific">Senna tora</name>
    <dbReference type="NCBI Taxonomy" id="362788"/>
    <lineage>
        <taxon>Eukaryota</taxon>
        <taxon>Viridiplantae</taxon>
        <taxon>Streptophyta</taxon>
        <taxon>Embryophyta</taxon>
        <taxon>Tracheophyta</taxon>
        <taxon>Spermatophyta</taxon>
        <taxon>Magnoliopsida</taxon>
        <taxon>eudicotyledons</taxon>
        <taxon>Gunneridae</taxon>
        <taxon>Pentapetalae</taxon>
        <taxon>rosids</taxon>
        <taxon>fabids</taxon>
        <taxon>Fabales</taxon>
        <taxon>Fabaceae</taxon>
        <taxon>Caesalpinioideae</taxon>
        <taxon>Cassia clade</taxon>
        <taxon>Senna</taxon>
    </lineage>
</organism>
<dbReference type="InterPro" id="IPR027417">
    <property type="entry name" value="P-loop_NTPase"/>
</dbReference>
<dbReference type="InterPro" id="IPR001650">
    <property type="entry name" value="Helicase_C-like"/>
</dbReference>
<evidence type="ECO:0000256" key="6">
    <source>
        <dbReference type="ARBA" id="ARBA00022840"/>
    </source>
</evidence>
<protein>
    <submittedName>
        <fullName evidence="13">DExH-box ATP-dependent RNA helicase DExH6-like</fullName>
    </submittedName>
</protein>
<dbReference type="FunFam" id="3.40.50.300:FF:000860">
    <property type="entry name" value="DExH-box ATP-dependent RNA helicase DExH6"/>
    <property type="match status" value="1"/>
</dbReference>
<dbReference type="CDD" id="cd17917">
    <property type="entry name" value="DEXHc_RHA-like"/>
    <property type="match status" value="1"/>
</dbReference>
<keyword evidence="6" id="KW-0067">ATP-binding</keyword>
<evidence type="ECO:0000256" key="2">
    <source>
        <dbReference type="ARBA" id="ARBA00004202"/>
    </source>
</evidence>
<dbReference type="SMART" id="SM00487">
    <property type="entry name" value="DEXDc"/>
    <property type="match status" value="1"/>
</dbReference>
<accession>A0A834WW74</accession>
<dbReference type="GO" id="GO:0003723">
    <property type="term" value="F:RNA binding"/>
    <property type="evidence" value="ECO:0007669"/>
    <property type="project" value="UniProtKB-KW"/>
</dbReference>
<dbReference type="EMBL" id="JAAIUW010000005">
    <property type="protein sequence ID" value="KAF7833440.1"/>
    <property type="molecule type" value="Genomic_DNA"/>
</dbReference>
<dbReference type="GO" id="GO:0005634">
    <property type="term" value="C:nucleus"/>
    <property type="evidence" value="ECO:0007669"/>
    <property type="project" value="UniProtKB-SubCell"/>
</dbReference>
<dbReference type="GO" id="GO:0003677">
    <property type="term" value="F:DNA binding"/>
    <property type="evidence" value="ECO:0007669"/>
    <property type="project" value="UniProtKB-ARBA"/>
</dbReference>
<evidence type="ECO:0000256" key="1">
    <source>
        <dbReference type="ARBA" id="ARBA00004123"/>
    </source>
</evidence>
<keyword evidence="5 13" id="KW-0347">Helicase</keyword>
<dbReference type="PROSITE" id="PS51192">
    <property type="entry name" value="HELICASE_ATP_BIND_1"/>
    <property type="match status" value="1"/>
</dbReference>
<dbReference type="Gene3D" id="3.40.50.300">
    <property type="entry name" value="P-loop containing nucleotide triphosphate hydrolases"/>
    <property type="match status" value="3"/>
</dbReference>
<dbReference type="Gene3D" id="1.25.40.20">
    <property type="entry name" value="Ankyrin repeat-containing domain"/>
    <property type="match status" value="1"/>
</dbReference>
<dbReference type="Proteomes" id="UP000634136">
    <property type="component" value="Unassembled WGS sequence"/>
</dbReference>
<keyword evidence="7" id="KW-0694">RNA-binding</keyword>
<dbReference type="SUPFAM" id="SSF52540">
    <property type="entry name" value="P-loop containing nucleoside triphosphate hydrolases"/>
    <property type="match status" value="2"/>
</dbReference>
<dbReference type="OrthoDB" id="5600252at2759"/>
<dbReference type="GO" id="GO:0003724">
    <property type="term" value="F:RNA helicase activity"/>
    <property type="evidence" value="ECO:0007669"/>
    <property type="project" value="UniProtKB-EC"/>
</dbReference>
<dbReference type="PROSITE" id="PS51061">
    <property type="entry name" value="R3H"/>
    <property type="match status" value="1"/>
</dbReference>
<gene>
    <name evidence="13" type="ORF">G2W53_015773</name>
</gene>
<dbReference type="SMART" id="SM00490">
    <property type="entry name" value="HELICc"/>
    <property type="match status" value="1"/>
</dbReference>
<dbReference type="GO" id="GO:0016787">
    <property type="term" value="F:hydrolase activity"/>
    <property type="evidence" value="ECO:0007669"/>
    <property type="project" value="UniProtKB-KW"/>
</dbReference>
<evidence type="ECO:0000313" key="14">
    <source>
        <dbReference type="Proteomes" id="UP000634136"/>
    </source>
</evidence>
<evidence type="ECO:0000256" key="7">
    <source>
        <dbReference type="ARBA" id="ARBA00022884"/>
    </source>
</evidence>
<evidence type="ECO:0000259" key="11">
    <source>
        <dbReference type="PROSITE" id="PS51192"/>
    </source>
</evidence>
<dbReference type="PANTHER" id="PTHR18934">
    <property type="entry name" value="ATP-DEPENDENT RNA HELICASE"/>
    <property type="match status" value="1"/>
</dbReference>
<dbReference type="SUPFAM" id="SSF82708">
    <property type="entry name" value="R3H domain"/>
    <property type="match status" value="1"/>
</dbReference>
<keyword evidence="3" id="KW-0547">Nucleotide-binding</keyword>
<evidence type="ECO:0000259" key="12">
    <source>
        <dbReference type="PROSITE" id="PS51194"/>
    </source>
</evidence>
<reference evidence="13" key="1">
    <citation type="submission" date="2020-09" db="EMBL/GenBank/DDBJ databases">
        <title>Genome-Enabled Discovery of Anthraquinone Biosynthesis in Senna tora.</title>
        <authorList>
            <person name="Kang S.-H."/>
            <person name="Pandey R.P."/>
            <person name="Lee C.-M."/>
            <person name="Sim J.-S."/>
            <person name="Jeong J.-T."/>
            <person name="Choi B.-S."/>
            <person name="Jung M."/>
            <person name="Ginzburg D."/>
            <person name="Zhao K."/>
            <person name="Won S.Y."/>
            <person name="Oh T.-J."/>
            <person name="Yu Y."/>
            <person name="Kim N.-H."/>
            <person name="Lee O.R."/>
            <person name="Lee T.-H."/>
            <person name="Bashyal P."/>
            <person name="Kim T.-S."/>
            <person name="Lee W.-H."/>
            <person name="Kawkins C."/>
            <person name="Kim C.-K."/>
            <person name="Kim J.S."/>
            <person name="Ahn B.O."/>
            <person name="Rhee S.Y."/>
            <person name="Sohng J.K."/>
        </authorList>
    </citation>
    <scope>NUCLEOTIDE SEQUENCE</scope>
    <source>
        <tissue evidence="13">Leaf</tissue>
    </source>
</reference>
<keyword evidence="14" id="KW-1185">Reference proteome</keyword>
<keyword evidence="4" id="KW-0378">Hydrolase</keyword>
<feature type="domain" description="Helicase C-terminal" evidence="12">
    <location>
        <begin position="501"/>
        <end position="674"/>
    </location>
</feature>
<dbReference type="Gene3D" id="3.30.1370.50">
    <property type="entry name" value="R3H-like domain"/>
    <property type="match status" value="1"/>
</dbReference>
<evidence type="ECO:0000256" key="3">
    <source>
        <dbReference type="ARBA" id="ARBA00022741"/>
    </source>
</evidence>
<evidence type="ECO:0000259" key="10">
    <source>
        <dbReference type="PROSITE" id="PS51061"/>
    </source>
</evidence>
<feature type="domain" description="R3H" evidence="10">
    <location>
        <begin position="28"/>
        <end position="91"/>
    </location>
</feature>
<dbReference type="GO" id="GO:0005524">
    <property type="term" value="F:ATP binding"/>
    <property type="evidence" value="ECO:0007669"/>
    <property type="project" value="UniProtKB-KW"/>
</dbReference>
<dbReference type="FunFam" id="3.30.1370.50:FF:000002">
    <property type="entry name" value="Immunoglobulin mu DNA-binding protein 2"/>
    <property type="match status" value="1"/>
</dbReference>